<evidence type="ECO:0000256" key="5">
    <source>
        <dbReference type="SAM" id="MobiDB-lite"/>
    </source>
</evidence>
<proteinExistence type="predicted"/>
<dbReference type="Pfam" id="PF00097">
    <property type="entry name" value="zf-C3HC4"/>
    <property type="match status" value="1"/>
</dbReference>
<dbReference type="GO" id="GO:0008270">
    <property type="term" value="F:zinc ion binding"/>
    <property type="evidence" value="ECO:0007669"/>
    <property type="project" value="UniProtKB-KW"/>
</dbReference>
<dbReference type="InterPro" id="IPR018957">
    <property type="entry name" value="Znf_C3HC4_RING-type"/>
</dbReference>
<keyword evidence="7" id="KW-1185">Reference proteome</keyword>
<reference evidence="8" key="1">
    <citation type="submission" date="2024-02" db="UniProtKB">
        <authorList>
            <consortium name="WormBaseParasite"/>
        </authorList>
    </citation>
    <scope>IDENTIFICATION</scope>
</reference>
<dbReference type="InterPro" id="IPR001841">
    <property type="entry name" value="Znf_RING"/>
</dbReference>
<keyword evidence="3" id="KW-0862">Zinc</keyword>
<feature type="compositionally biased region" description="Polar residues" evidence="5">
    <location>
        <begin position="201"/>
        <end position="213"/>
    </location>
</feature>
<name>A0AAF3EA51_9BILA</name>
<feature type="compositionally biased region" description="Low complexity" evidence="5">
    <location>
        <begin position="19"/>
        <end position="48"/>
    </location>
</feature>
<feature type="region of interest" description="Disordered" evidence="5">
    <location>
        <begin position="1"/>
        <end position="54"/>
    </location>
</feature>
<evidence type="ECO:0000259" key="6">
    <source>
        <dbReference type="PROSITE" id="PS50089"/>
    </source>
</evidence>
<evidence type="ECO:0000256" key="4">
    <source>
        <dbReference type="PROSITE-ProRule" id="PRU00175"/>
    </source>
</evidence>
<dbReference type="Proteomes" id="UP000887575">
    <property type="component" value="Unassembled WGS sequence"/>
</dbReference>
<dbReference type="PROSITE" id="PS50089">
    <property type="entry name" value="ZF_RING_2"/>
    <property type="match status" value="1"/>
</dbReference>
<dbReference type="SMART" id="SM00184">
    <property type="entry name" value="RING"/>
    <property type="match status" value="1"/>
</dbReference>
<dbReference type="Gene3D" id="3.30.40.10">
    <property type="entry name" value="Zinc/RING finger domain, C3HC4 (zinc finger)"/>
    <property type="match status" value="1"/>
</dbReference>
<dbReference type="WBParaSite" id="MBELARI_LOCUS10796">
    <property type="protein sequence ID" value="MBELARI_LOCUS10796"/>
    <property type="gene ID" value="MBELARI_LOCUS10796"/>
</dbReference>
<dbReference type="SUPFAM" id="SSF57850">
    <property type="entry name" value="RING/U-box"/>
    <property type="match status" value="1"/>
</dbReference>
<protein>
    <submittedName>
        <fullName evidence="8">RING-type domain-containing protein</fullName>
    </submittedName>
</protein>
<evidence type="ECO:0000313" key="8">
    <source>
        <dbReference type="WBParaSite" id="MBELARI_LOCUS10796"/>
    </source>
</evidence>
<sequence length="221" mass="24592">MLSEIVRRVRTITGHRNESSTSSTNDSASSPCPTQSLHSEPSSSGVSSGDDDHQKMSADQQKRFCAKLIRMQQKWSNREQNEKEIAELLSPEDRCTICHYRFAAVKFLPCGHRFACKSCIAALLQENLVERWANRLKCQQCNEFVRRFHLLDRPTDDPSKIASTSSKSRLRVGSMSWSSSASGGSTLSTTSSTTYASQPSIASTVSQDLSKNNPFFDPFSI</sequence>
<dbReference type="InterPro" id="IPR013083">
    <property type="entry name" value="Znf_RING/FYVE/PHD"/>
</dbReference>
<evidence type="ECO:0000313" key="7">
    <source>
        <dbReference type="Proteomes" id="UP000887575"/>
    </source>
</evidence>
<dbReference type="CDD" id="cd16449">
    <property type="entry name" value="RING-HC"/>
    <property type="match status" value="1"/>
</dbReference>
<keyword evidence="2 4" id="KW-0863">Zinc-finger</keyword>
<feature type="domain" description="RING-type" evidence="6">
    <location>
        <begin position="95"/>
        <end position="142"/>
    </location>
</feature>
<evidence type="ECO:0000256" key="1">
    <source>
        <dbReference type="ARBA" id="ARBA00022723"/>
    </source>
</evidence>
<accession>A0AAF3EA51</accession>
<organism evidence="7 8">
    <name type="scientific">Mesorhabditis belari</name>
    <dbReference type="NCBI Taxonomy" id="2138241"/>
    <lineage>
        <taxon>Eukaryota</taxon>
        <taxon>Metazoa</taxon>
        <taxon>Ecdysozoa</taxon>
        <taxon>Nematoda</taxon>
        <taxon>Chromadorea</taxon>
        <taxon>Rhabditida</taxon>
        <taxon>Rhabditina</taxon>
        <taxon>Rhabditomorpha</taxon>
        <taxon>Rhabditoidea</taxon>
        <taxon>Rhabditidae</taxon>
        <taxon>Mesorhabditinae</taxon>
        <taxon>Mesorhabditis</taxon>
    </lineage>
</organism>
<feature type="region of interest" description="Disordered" evidence="5">
    <location>
        <begin position="201"/>
        <end position="221"/>
    </location>
</feature>
<evidence type="ECO:0000256" key="2">
    <source>
        <dbReference type="ARBA" id="ARBA00022771"/>
    </source>
</evidence>
<evidence type="ECO:0000256" key="3">
    <source>
        <dbReference type="ARBA" id="ARBA00022833"/>
    </source>
</evidence>
<dbReference type="AlphaFoldDB" id="A0AAF3EA51"/>
<keyword evidence="1" id="KW-0479">Metal-binding</keyword>